<accession>A0A7G8LGC7</accession>
<keyword evidence="2" id="KW-0378">Hydrolase</keyword>
<dbReference type="EMBL" id="MT639650">
    <property type="protein sequence ID" value="QNJ56299.1"/>
    <property type="molecule type" value="Genomic_DNA"/>
</dbReference>
<dbReference type="InterPro" id="IPR003615">
    <property type="entry name" value="HNH_nuc"/>
</dbReference>
<dbReference type="KEGG" id="vg:77929178"/>
<proteinExistence type="predicted"/>
<sequence length="191" mass="21627">MAVSKRLRYEILRRDNHMCRYCGATAPDVPLTVDHVIPIALGGGDDPSNLVTACRDCNAGKTSSSPDGPIVADVAADALRWARAMEEVARRRAAERTAKRATHEAFLTNSWNRWTYGRERFHFELPTDWRQSVDQFLAAGLDLGDLDELVDVAMESRSRDPWKYFCGCCWRRIGQMQQQAQALVWSELEVP</sequence>
<dbReference type="PANTHER" id="PTHR33877:SF2">
    <property type="entry name" value="OS07G0170200 PROTEIN"/>
    <property type="match status" value="1"/>
</dbReference>
<evidence type="ECO:0000313" key="2">
    <source>
        <dbReference type="EMBL" id="QNJ56299.1"/>
    </source>
</evidence>
<dbReference type="PANTHER" id="PTHR33877">
    <property type="entry name" value="SLL1193 PROTEIN"/>
    <property type="match status" value="1"/>
</dbReference>
<dbReference type="Pfam" id="PF01844">
    <property type="entry name" value="HNH"/>
    <property type="match status" value="1"/>
</dbReference>
<dbReference type="InterPro" id="IPR002711">
    <property type="entry name" value="HNH"/>
</dbReference>
<keyword evidence="2" id="KW-0255">Endonuclease</keyword>
<dbReference type="RefSeq" id="YP_010653345.1">
    <property type="nucleotide sequence ID" value="NC_070796.1"/>
</dbReference>
<dbReference type="Proteomes" id="UP000515937">
    <property type="component" value="Segment"/>
</dbReference>
<evidence type="ECO:0000259" key="1">
    <source>
        <dbReference type="SMART" id="SM00507"/>
    </source>
</evidence>
<dbReference type="InterPro" id="IPR052892">
    <property type="entry name" value="NA-targeting_endonuclease"/>
</dbReference>
<dbReference type="GeneID" id="77929178"/>
<keyword evidence="3" id="KW-1185">Reference proteome</keyword>
<reference evidence="2 3" key="1">
    <citation type="submission" date="2020-06" db="EMBL/GenBank/DDBJ databases">
        <authorList>
            <person name="Astarita V."/>
            <person name="Brady F.L."/>
            <person name="Dana G."/>
            <person name="Kearney B."/>
            <person name="Murphy M."/>
            <person name="Patel P."/>
            <person name="Pellegrino S."/>
            <person name="Rivera M."/>
            <person name="Scipioni M.L."/>
            <person name="Shalders W."/>
            <person name="Simms N.M."/>
            <person name="Valenti A.J."/>
            <person name="Vitarbo L."/>
            <person name="Merkhofer E.C."/>
            <person name="Garlena R.A."/>
            <person name="Russell D.A."/>
            <person name="Pope W.H."/>
            <person name="Jacobs-Sera D."/>
            <person name="Hatfull G.F."/>
        </authorList>
    </citation>
    <scope>NUCLEOTIDE SEQUENCE [LARGE SCALE GENOMIC DNA]</scope>
</reference>
<keyword evidence="2" id="KW-0540">Nuclease</keyword>
<gene>
    <name evidence="2" type="primary">70</name>
    <name evidence="2" type="ORF">SEA_OHGEESY_70</name>
</gene>
<evidence type="ECO:0000313" key="3">
    <source>
        <dbReference type="Proteomes" id="UP000515937"/>
    </source>
</evidence>
<dbReference type="Gene3D" id="1.10.30.50">
    <property type="match status" value="1"/>
</dbReference>
<protein>
    <submittedName>
        <fullName evidence="2">HNH endonuclease</fullName>
    </submittedName>
</protein>
<dbReference type="SMART" id="SM00507">
    <property type="entry name" value="HNHc"/>
    <property type="match status" value="1"/>
</dbReference>
<name>A0A7G8LGC7_9CAUD</name>
<organism evidence="2 3">
    <name type="scientific">Gordonia phage Ohgeesy</name>
    <dbReference type="NCBI Taxonomy" id="2762412"/>
    <lineage>
        <taxon>Viruses</taxon>
        <taxon>Duplodnaviria</taxon>
        <taxon>Heunggongvirae</taxon>
        <taxon>Uroviricota</taxon>
        <taxon>Caudoviricetes</taxon>
        <taxon>Nymbaxtervirinae</taxon>
        <taxon>Baxterfoxvirus</taxon>
        <taxon>Baxterfoxvirus ohgeesy</taxon>
    </lineage>
</organism>
<feature type="domain" description="HNH nuclease" evidence="1">
    <location>
        <begin position="6"/>
        <end position="59"/>
    </location>
</feature>
<dbReference type="GO" id="GO:0004519">
    <property type="term" value="F:endonuclease activity"/>
    <property type="evidence" value="ECO:0007669"/>
    <property type="project" value="UniProtKB-KW"/>
</dbReference>
<dbReference type="CDD" id="cd00085">
    <property type="entry name" value="HNHc"/>
    <property type="match status" value="1"/>
</dbReference>